<dbReference type="InterPro" id="IPR007049">
    <property type="entry name" value="Carb-sel_porin_OprB"/>
</dbReference>
<evidence type="ECO:0000256" key="2">
    <source>
        <dbReference type="RuleBase" id="RU363072"/>
    </source>
</evidence>
<evidence type="ECO:0000313" key="4">
    <source>
        <dbReference type="Proteomes" id="UP000199615"/>
    </source>
</evidence>
<keyword evidence="4" id="KW-1185">Reference proteome</keyword>
<reference evidence="4" key="1">
    <citation type="submission" date="2016-10" db="EMBL/GenBank/DDBJ databases">
        <authorList>
            <person name="Varghese N."/>
            <person name="Submissions S."/>
        </authorList>
    </citation>
    <scope>NUCLEOTIDE SEQUENCE [LARGE SCALE GENOMIC DNA]</scope>
    <source>
        <strain evidence="4">DSM 123</strain>
    </source>
</reference>
<dbReference type="GO" id="GO:0008643">
    <property type="term" value="P:carbohydrate transport"/>
    <property type="evidence" value="ECO:0007669"/>
    <property type="project" value="InterPro"/>
</dbReference>
<comment type="similarity">
    <text evidence="1 2">Belongs to the OprB family.</text>
</comment>
<dbReference type="GO" id="GO:0015288">
    <property type="term" value="F:porin activity"/>
    <property type="evidence" value="ECO:0007669"/>
    <property type="project" value="InterPro"/>
</dbReference>
<accession>A0A1H8LUN2</accession>
<evidence type="ECO:0000313" key="3">
    <source>
        <dbReference type="EMBL" id="SEO08815.1"/>
    </source>
</evidence>
<gene>
    <name evidence="3" type="ORF">SAMN05444123_101231</name>
</gene>
<proteinExistence type="inferred from homology"/>
<evidence type="ECO:0000256" key="1">
    <source>
        <dbReference type="ARBA" id="ARBA00008769"/>
    </source>
</evidence>
<protein>
    <submittedName>
        <fullName evidence="3">High affinity Mn2+ porin</fullName>
    </submittedName>
</protein>
<dbReference type="AlphaFoldDB" id="A0A1H8LUN2"/>
<dbReference type="GO" id="GO:0016020">
    <property type="term" value="C:membrane"/>
    <property type="evidence" value="ECO:0007669"/>
    <property type="project" value="InterPro"/>
</dbReference>
<dbReference type="InterPro" id="IPR038673">
    <property type="entry name" value="OprB_sf"/>
</dbReference>
<dbReference type="Gene3D" id="2.40.160.180">
    <property type="entry name" value="Carbohydrate-selective porin OprB"/>
    <property type="match status" value="1"/>
</dbReference>
<dbReference type="EMBL" id="FODT01000001">
    <property type="protein sequence ID" value="SEO08815.1"/>
    <property type="molecule type" value="Genomic_DNA"/>
</dbReference>
<sequence>MWINPEIDQGFGLSSTLGVAGFPSGEAYKVGSAVPYARIPRAFFRQTFDLGGEKKKVDGDINQFAGTQMNDRIVLTVGKFAVTDVFDTNKYAHDPRKDFMNWSLVDTGTFDYAADAWGYTYGAAIEWYTGAWTFRGGVFDLSRVPNSSELDPRFEQFQLVGEAEHRHEILGKPGKIAVTGFVSRGRMGRFDDAVALAQAIGGPADTASVRTYRSRSGLSLNIEQEIADDLGIFARAGLADGSVESYEFTDIDSTVAAGLLLSGTRWKRPDDTVALAGVVNGISSARRSYLDAGGLGILVGDGKLPNPGPEKIVETSYSFPISIWRATLNYQFIANPAYNRDRGPVSIFGARLRAQF</sequence>
<name>A0A1H8LUN2_9BRAD</name>
<organism evidence="3 4">
    <name type="scientific">Rhodopseudomonas pseudopalustris</name>
    <dbReference type="NCBI Taxonomy" id="1513892"/>
    <lineage>
        <taxon>Bacteria</taxon>
        <taxon>Pseudomonadati</taxon>
        <taxon>Pseudomonadota</taxon>
        <taxon>Alphaproteobacteria</taxon>
        <taxon>Hyphomicrobiales</taxon>
        <taxon>Nitrobacteraceae</taxon>
        <taxon>Rhodopseudomonas</taxon>
    </lineage>
</organism>
<dbReference type="Proteomes" id="UP000199615">
    <property type="component" value="Unassembled WGS sequence"/>
</dbReference>
<dbReference type="Pfam" id="PF04966">
    <property type="entry name" value="OprB"/>
    <property type="match status" value="1"/>
</dbReference>